<sequence length="452" mass="49180">MSTAQVIAPTPIGNNNPVMRTIGGLATVTTILNTGVLKRHSIAYIPNLISTTRAMRLPGSSSGTIVTSLFSGHNHKSNNSSSSSKRRSMDKAAEKDWKEQAKQVFQLSTVNDQGYFIPPPPITSLEKKGLLDENLLLQEDADRYYDYFATTIVNTPPERVRTLLSAESTISPGMFSSPSKSKIKRHTMPSLPSSSDPSPIPSRPRVRIISTLSSAVSTQPRDMNSHSSHSRGDLLDSQILQVKDSNIGNTRTTEPQIASLSSSTLSPPLSPLSSLPPTPADSLSTPPSSSPVVPASSPPTTPRPPSVSSRSSISFSQEQQQQQQQKQQQEQEEQQCEMEGTKNHLRRKARAQISFLTGATLEEEESDTLSDPFSSMSSSSPVDLVFNRSRSSMDSSSSSSISSSPEAWPRRRSAMLSTSSSLSPSPSLSSPQLEKERIWRINAQKLRAQNNF</sequence>
<feature type="region of interest" description="Disordered" evidence="1">
    <location>
        <begin position="68"/>
        <end position="96"/>
    </location>
</feature>
<keyword evidence="3" id="KW-1185">Reference proteome</keyword>
<evidence type="ECO:0000256" key="1">
    <source>
        <dbReference type="SAM" id="MobiDB-lite"/>
    </source>
</evidence>
<feature type="compositionally biased region" description="Basic and acidic residues" evidence="1">
    <location>
        <begin position="87"/>
        <end position="96"/>
    </location>
</feature>
<dbReference type="EMBL" id="JAAAHW010011051">
    <property type="protein sequence ID" value="KAF9921318.1"/>
    <property type="molecule type" value="Genomic_DNA"/>
</dbReference>
<feature type="compositionally biased region" description="Pro residues" evidence="1">
    <location>
        <begin position="268"/>
        <end position="279"/>
    </location>
</feature>
<organism evidence="2 3">
    <name type="scientific">Modicella reniformis</name>
    <dbReference type="NCBI Taxonomy" id="1440133"/>
    <lineage>
        <taxon>Eukaryota</taxon>
        <taxon>Fungi</taxon>
        <taxon>Fungi incertae sedis</taxon>
        <taxon>Mucoromycota</taxon>
        <taxon>Mortierellomycotina</taxon>
        <taxon>Mortierellomycetes</taxon>
        <taxon>Mortierellales</taxon>
        <taxon>Mortierellaceae</taxon>
        <taxon>Modicella</taxon>
    </lineage>
</organism>
<feature type="region of interest" description="Disordered" evidence="1">
    <location>
        <begin position="170"/>
        <end position="435"/>
    </location>
</feature>
<dbReference type="AlphaFoldDB" id="A0A9P6IIE4"/>
<protein>
    <submittedName>
        <fullName evidence="2">Uncharacterized protein</fullName>
    </submittedName>
</protein>
<dbReference type="Proteomes" id="UP000749646">
    <property type="component" value="Unassembled WGS sequence"/>
</dbReference>
<feature type="compositionally biased region" description="Low complexity" evidence="1">
    <location>
        <begin position="369"/>
        <end position="404"/>
    </location>
</feature>
<feature type="compositionally biased region" description="Polar residues" evidence="1">
    <location>
        <begin position="238"/>
        <end position="256"/>
    </location>
</feature>
<feature type="compositionally biased region" description="Polar residues" evidence="1">
    <location>
        <begin position="211"/>
        <end position="227"/>
    </location>
</feature>
<gene>
    <name evidence="2" type="ORF">BGZ65_010436</name>
</gene>
<feature type="compositionally biased region" description="Low complexity" evidence="1">
    <location>
        <begin position="258"/>
        <end position="267"/>
    </location>
</feature>
<feature type="compositionally biased region" description="Low complexity" evidence="1">
    <location>
        <begin position="280"/>
        <end position="295"/>
    </location>
</feature>
<accession>A0A9P6IIE4</accession>
<feature type="compositionally biased region" description="Pro residues" evidence="1">
    <location>
        <begin position="296"/>
        <end position="305"/>
    </location>
</feature>
<dbReference type="OrthoDB" id="2448637at2759"/>
<evidence type="ECO:0000313" key="3">
    <source>
        <dbReference type="Proteomes" id="UP000749646"/>
    </source>
</evidence>
<comment type="caution">
    <text evidence="2">The sequence shown here is derived from an EMBL/GenBank/DDBJ whole genome shotgun (WGS) entry which is preliminary data.</text>
</comment>
<evidence type="ECO:0000313" key="2">
    <source>
        <dbReference type="EMBL" id="KAF9921318.1"/>
    </source>
</evidence>
<feature type="compositionally biased region" description="Low complexity" evidence="1">
    <location>
        <begin position="416"/>
        <end position="431"/>
    </location>
</feature>
<feature type="compositionally biased region" description="Polar residues" evidence="1">
    <location>
        <begin position="170"/>
        <end position="180"/>
    </location>
</feature>
<feature type="compositionally biased region" description="Low complexity" evidence="1">
    <location>
        <begin position="306"/>
        <end position="328"/>
    </location>
</feature>
<name>A0A9P6IIE4_9FUNG</name>
<proteinExistence type="predicted"/>
<reference evidence="2" key="1">
    <citation type="journal article" date="2020" name="Fungal Divers.">
        <title>Resolving the Mortierellaceae phylogeny through synthesis of multi-gene phylogenetics and phylogenomics.</title>
        <authorList>
            <person name="Vandepol N."/>
            <person name="Liber J."/>
            <person name="Desiro A."/>
            <person name="Na H."/>
            <person name="Kennedy M."/>
            <person name="Barry K."/>
            <person name="Grigoriev I.V."/>
            <person name="Miller A.N."/>
            <person name="O'Donnell K."/>
            <person name="Stajich J.E."/>
            <person name="Bonito G."/>
        </authorList>
    </citation>
    <scope>NUCLEOTIDE SEQUENCE</scope>
    <source>
        <strain evidence="2">MES-2147</strain>
    </source>
</reference>